<proteinExistence type="predicted"/>
<comment type="caution">
    <text evidence="2">The sequence shown here is derived from an EMBL/GenBank/DDBJ whole genome shotgun (WGS) entry which is preliminary data.</text>
</comment>
<keyword evidence="3" id="KW-1185">Reference proteome</keyword>
<dbReference type="AlphaFoldDB" id="A0A9P3PEF4"/>
<protein>
    <submittedName>
        <fullName evidence="2">Uncharacterized protein</fullName>
    </submittedName>
</protein>
<name>A0A9P3PEF4_LYOSH</name>
<dbReference type="EMBL" id="BRPK01000001">
    <property type="protein sequence ID" value="GLB33961.1"/>
    <property type="molecule type" value="Genomic_DNA"/>
</dbReference>
<dbReference type="OrthoDB" id="3162794at2759"/>
<accession>A0A9P3PEF4</accession>
<dbReference type="Proteomes" id="UP001063166">
    <property type="component" value="Unassembled WGS sequence"/>
</dbReference>
<feature type="region of interest" description="Disordered" evidence="1">
    <location>
        <begin position="1"/>
        <end position="26"/>
    </location>
</feature>
<dbReference type="Gene3D" id="3.80.10.10">
    <property type="entry name" value="Ribonuclease Inhibitor"/>
    <property type="match status" value="1"/>
</dbReference>
<sequence length="534" mass="61088">MRARPISETPQWLRRRSSQHRPLDHSENVRLPPELLLATAQCIQLPRDILRFSLASRKTHKLLLPALYASLECKTYYRCKERLTFLAARPELARHIKRLVIRPNHLMSSSYIWLDAEVEISEAVERLAPQLSALATFIWDGLEPPEESLWIALRTHCPRLRHIGSTVGGGAILEDSELFTFSDLEGFSLITNYQDRPFSMLVFHHPDAVQSFPEALWTMLLDRCANLKELTLGGERVSYYTPLFDVRPLTRGRWPKLHSLTLGHTLMQNSGIALLDWDSVSEMQSMKDFSSFISSHRHLRKLHIPYDARFPALDLTGSDVLITEFSGTHFYLGYILPYCHLTTLSLSSLSTLELWVDLSHRIKSYLSGLSPEKNAALQQTDHIKVLRPLVLACPRLLHLKIMCTTKRKFGFAMKDFWKAIEKGPRLQSLEVQKVWSIAEENMTRSASRIARHVPSLQQVTLLYAKQPWSGLVRIKVKQTGVYDLSVAGNGNVIRVVADENGEGLFRPFTRRYTRNLRLRTIIGHITGRCNPGAR</sequence>
<evidence type="ECO:0000313" key="2">
    <source>
        <dbReference type="EMBL" id="GLB33961.1"/>
    </source>
</evidence>
<gene>
    <name evidence="2" type="ORF">LshimejAT787_0108450</name>
</gene>
<dbReference type="SUPFAM" id="SSF52047">
    <property type="entry name" value="RNI-like"/>
    <property type="match status" value="1"/>
</dbReference>
<reference evidence="2" key="1">
    <citation type="submission" date="2022-07" db="EMBL/GenBank/DDBJ databases">
        <title>The genome of Lyophyllum shimeji provides insight into the initial evolution of ectomycorrhizal fungal genome.</title>
        <authorList>
            <person name="Kobayashi Y."/>
            <person name="Shibata T."/>
            <person name="Hirakawa H."/>
            <person name="Shigenobu S."/>
            <person name="Nishiyama T."/>
            <person name="Yamada A."/>
            <person name="Hasebe M."/>
            <person name="Kawaguchi M."/>
        </authorList>
    </citation>
    <scope>NUCLEOTIDE SEQUENCE</scope>
    <source>
        <strain evidence="2">AT787</strain>
    </source>
</reference>
<dbReference type="InterPro" id="IPR032675">
    <property type="entry name" value="LRR_dom_sf"/>
</dbReference>
<evidence type="ECO:0000313" key="3">
    <source>
        <dbReference type="Proteomes" id="UP001063166"/>
    </source>
</evidence>
<evidence type="ECO:0000256" key="1">
    <source>
        <dbReference type="SAM" id="MobiDB-lite"/>
    </source>
</evidence>
<organism evidence="2 3">
    <name type="scientific">Lyophyllum shimeji</name>
    <name type="common">Hon-shimeji</name>
    <name type="synonym">Tricholoma shimeji</name>
    <dbReference type="NCBI Taxonomy" id="47721"/>
    <lineage>
        <taxon>Eukaryota</taxon>
        <taxon>Fungi</taxon>
        <taxon>Dikarya</taxon>
        <taxon>Basidiomycota</taxon>
        <taxon>Agaricomycotina</taxon>
        <taxon>Agaricomycetes</taxon>
        <taxon>Agaricomycetidae</taxon>
        <taxon>Agaricales</taxon>
        <taxon>Tricholomatineae</taxon>
        <taxon>Lyophyllaceae</taxon>
        <taxon>Lyophyllum</taxon>
    </lineage>
</organism>